<dbReference type="VEuPathDB" id="FungiDB:AB675_6413"/>
<feature type="compositionally biased region" description="Polar residues" evidence="1">
    <location>
        <begin position="279"/>
        <end position="289"/>
    </location>
</feature>
<feature type="compositionally biased region" description="Polar residues" evidence="1">
    <location>
        <begin position="305"/>
        <end position="314"/>
    </location>
</feature>
<gene>
    <name evidence="3" type="ORF">AB675_6413</name>
</gene>
<feature type="compositionally biased region" description="Low complexity" evidence="1">
    <location>
        <begin position="256"/>
        <end position="268"/>
    </location>
</feature>
<feature type="compositionally biased region" description="Basic and acidic residues" evidence="1">
    <location>
        <begin position="340"/>
        <end position="354"/>
    </location>
</feature>
<evidence type="ECO:0000259" key="2">
    <source>
        <dbReference type="Pfam" id="PF25534"/>
    </source>
</evidence>
<evidence type="ECO:0000313" key="4">
    <source>
        <dbReference type="Proteomes" id="UP000038010"/>
    </source>
</evidence>
<dbReference type="RefSeq" id="XP_018004164.1">
    <property type="nucleotide sequence ID" value="XM_018146704.1"/>
</dbReference>
<dbReference type="PANTHER" id="PTHR36223">
    <property type="entry name" value="BETA-LACTAMASE-TYPE TRANSPEPTIDASE FOLD DOMAIN CONTAINING PROTEIN"/>
    <property type="match status" value="1"/>
</dbReference>
<feature type="region of interest" description="Disordered" evidence="1">
    <location>
        <begin position="428"/>
        <end position="457"/>
    </location>
</feature>
<comment type="caution">
    <text evidence="3">The sequence shown here is derived from an EMBL/GenBank/DDBJ whole genome shotgun (WGS) entry which is preliminary data.</text>
</comment>
<feature type="domain" description="DUF7918" evidence="2">
    <location>
        <begin position="18"/>
        <end position="232"/>
    </location>
</feature>
<organism evidence="3 4">
    <name type="scientific">Cyphellophora attinorum</name>
    <dbReference type="NCBI Taxonomy" id="1664694"/>
    <lineage>
        <taxon>Eukaryota</taxon>
        <taxon>Fungi</taxon>
        <taxon>Dikarya</taxon>
        <taxon>Ascomycota</taxon>
        <taxon>Pezizomycotina</taxon>
        <taxon>Eurotiomycetes</taxon>
        <taxon>Chaetothyriomycetidae</taxon>
        <taxon>Chaetothyriales</taxon>
        <taxon>Cyphellophoraceae</taxon>
        <taxon>Cyphellophora</taxon>
    </lineage>
</organism>
<name>A0A0N0NQQ8_9EURO</name>
<dbReference type="PANTHER" id="PTHR36223:SF1">
    <property type="entry name" value="TRANSCRIPTION ELONGATION FACTOR EAF N-TERMINAL DOMAIN-CONTAINING PROTEIN"/>
    <property type="match status" value="1"/>
</dbReference>
<keyword evidence="4" id="KW-1185">Reference proteome</keyword>
<dbReference type="Proteomes" id="UP000038010">
    <property type="component" value="Unassembled WGS sequence"/>
</dbReference>
<dbReference type="InterPro" id="IPR057678">
    <property type="entry name" value="DUF7918"/>
</dbReference>
<reference evidence="3 4" key="1">
    <citation type="submission" date="2015-06" db="EMBL/GenBank/DDBJ databases">
        <title>Draft genome of the ant-associated black yeast Phialophora attae CBS 131958.</title>
        <authorList>
            <person name="Moreno L.F."/>
            <person name="Stielow B.J."/>
            <person name="de Hoog S."/>
            <person name="Vicente V.A."/>
            <person name="Weiss V.A."/>
            <person name="de Vries M."/>
            <person name="Cruz L.M."/>
            <person name="Souza E.M."/>
        </authorList>
    </citation>
    <scope>NUCLEOTIDE SEQUENCE [LARGE SCALE GENOMIC DNA]</scope>
    <source>
        <strain evidence="3 4">CBS 131958</strain>
    </source>
</reference>
<protein>
    <recommendedName>
        <fullName evidence="2">DUF7918 domain-containing protein</fullName>
    </recommendedName>
</protein>
<dbReference type="OrthoDB" id="3364132at2759"/>
<feature type="region of interest" description="Disordered" evidence="1">
    <location>
        <begin position="239"/>
        <end position="376"/>
    </location>
</feature>
<dbReference type="AlphaFoldDB" id="A0A0N0NQQ8"/>
<evidence type="ECO:0000313" key="3">
    <source>
        <dbReference type="EMBL" id="KPI44201.1"/>
    </source>
</evidence>
<feature type="compositionally biased region" description="Gly residues" evidence="1">
    <location>
        <begin position="319"/>
        <end position="331"/>
    </location>
</feature>
<evidence type="ECO:0000256" key="1">
    <source>
        <dbReference type="SAM" id="MobiDB-lite"/>
    </source>
</evidence>
<sequence length="457" mass="48691">MVRHGLFDVTVNSPGLGALQEYDDPNPGLSLKDVKGPAVVKHIEAVAGAEFSVSVKVEAGFVYEECDAVSFRLEADGERVRSKFMLQNKWGSRGYSREMLGRRIVREDSSQAIQKLHFASLSLVELSDAGLSDQTSAGLGSLRLTVDRRRMGLLKKTPATMTTPAAMDGIESVSETTIKGRHVDLKTTFGAVLPPKNFDRWSAAVVGNESLLTVVLKYRTKKGLQHEGIIEQVRSTDISDDVAGSGSGDKTMQGRAVQQAEPEQAQQARNTGMPGDVATSGSSCSNNIVAGSGVERGVKQEEPEQIQTVPSTGNLGDVAGPGSGPGSGSGSGAIITNRAGVEHGVKQEGSEQLERKRKRSPADNGTGNSSDDTKDRGYLTELVKKIRIDLEALNTDKNATPGKFENQKAALLRKVATLQDEVIGNVLNEEGTNGTPIKKETAGQNISDAMEISDDDE</sequence>
<dbReference type="EMBL" id="LFJN01000004">
    <property type="protein sequence ID" value="KPI44201.1"/>
    <property type="molecule type" value="Genomic_DNA"/>
</dbReference>
<dbReference type="GeneID" id="28738584"/>
<dbReference type="Pfam" id="PF25534">
    <property type="entry name" value="DUF7918"/>
    <property type="match status" value="1"/>
</dbReference>
<accession>A0A0N0NQQ8</accession>
<proteinExistence type="predicted"/>